<name>A0A4P9Z6V9_9FUNG</name>
<reference evidence="5" key="1">
    <citation type="journal article" date="2018" name="Nat. Microbiol.">
        <title>Leveraging single-cell genomics to expand the fungal tree of life.</title>
        <authorList>
            <person name="Ahrendt S.R."/>
            <person name="Quandt C.A."/>
            <person name="Ciobanu D."/>
            <person name="Clum A."/>
            <person name="Salamov A."/>
            <person name="Andreopoulos B."/>
            <person name="Cheng J.F."/>
            <person name="Woyke T."/>
            <person name="Pelin A."/>
            <person name="Henrissat B."/>
            <person name="Reynolds N.K."/>
            <person name="Benny G.L."/>
            <person name="Smith M.E."/>
            <person name="James T.Y."/>
            <person name="Grigoriev I.V."/>
        </authorList>
    </citation>
    <scope>NUCLEOTIDE SEQUENCE [LARGE SCALE GENOMIC DNA]</scope>
    <source>
        <strain evidence="5">Benny S71-1</strain>
    </source>
</reference>
<dbReference type="InterPro" id="IPR040992">
    <property type="entry name" value="XRN1_D1"/>
</dbReference>
<keyword evidence="5" id="KW-1185">Reference proteome</keyword>
<dbReference type="EMBL" id="KZ989179">
    <property type="protein sequence ID" value="RKP27611.1"/>
    <property type="molecule type" value="Genomic_DNA"/>
</dbReference>
<sequence>MATVALNVQACVHAGWPYAKQARVVGITNAAGKYELLDGTTEASSFKKHSKHNALQWKTSLQSMRKSYRKQGIVLQSKDNILVHVKGSDGSCSAGHDVYPLELIVQRNIHGENVRSSAAGGDAALKKGHASIADNGLQPSCSYEPASAIADQLAISITLLGRLTSSIKVYDENNEDLADIGLCIQRTGGDTATSAYCRKDADGWSYSSQAADMIRAYVRQFPRLMSRLGKQLFGDRIRKDRLFPDDPHNDELIEVTAWIATASCCGRGTTRSKMVNIARLHAEATARLQLSYALPRQKPAALKFHAQAVLNTSCDALRLQLQQFAVGDRVVIIKERGQAPFGCYATVIEYNAPVVKLFLDYPFAFAQPIDLS</sequence>
<feature type="domain" description="5'-3' exoribonuclease 1 D1" evidence="2">
    <location>
        <begin position="8"/>
        <end position="86"/>
    </location>
</feature>
<dbReference type="Proteomes" id="UP000278143">
    <property type="component" value="Unassembled WGS sequence"/>
</dbReference>
<evidence type="ECO:0000259" key="2">
    <source>
        <dbReference type="Pfam" id="PF18332"/>
    </source>
</evidence>
<evidence type="ECO:0000313" key="4">
    <source>
        <dbReference type="EMBL" id="RKP27611.1"/>
    </source>
</evidence>
<accession>A0A4P9Z6V9</accession>
<dbReference type="InterPro" id="IPR041385">
    <property type="entry name" value="SH3_12"/>
</dbReference>
<dbReference type="InterPro" id="IPR047007">
    <property type="entry name" value="XRN1_D1_sf"/>
</dbReference>
<dbReference type="OrthoDB" id="372487at2759"/>
<dbReference type="Pfam" id="PF18334">
    <property type="entry name" value="XRN1_D2_D3"/>
    <property type="match status" value="1"/>
</dbReference>
<dbReference type="Pfam" id="PF18332">
    <property type="entry name" value="XRN1_D1"/>
    <property type="match status" value="1"/>
</dbReference>
<dbReference type="AlphaFoldDB" id="A0A4P9Z6V9"/>
<feature type="domain" description="Exoribonuclease Xrn1 D2/D3" evidence="3">
    <location>
        <begin position="139"/>
        <end position="262"/>
    </location>
</feature>
<protein>
    <submittedName>
        <fullName evidence="4">Uncharacterized protein</fullName>
    </submittedName>
</protein>
<dbReference type="Gene3D" id="2.30.30.750">
    <property type="match status" value="1"/>
</dbReference>
<organism evidence="4 5">
    <name type="scientific">Syncephalis pseudoplumigaleata</name>
    <dbReference type="NCBI Taxonomy" id="1712513"/>
    <lineage>
        <taxon>Eukaryota</taxon>
        <taxon>Fungi</taxon>
        <taxon>Fungi incertae sedis</taxon>
        <taxon>Zoopagomycota</taxon>
        <taxon>Zoopagomycotina</taxon>
        <taxon>Zoopagomycetes</taxon>
        <taxon>Zoopagales</taxon>
        <taxon>Piptocephalidaceae</taxon>
        <taxon>Syncephalis</taxon>
    </lineage>
</organism>
<proteinExistence type="predicted"/>
<feature type="domain" description="5'-3' exoribonuclease 1 SH3-like" evidence="1">
    <location>
        <begin position="322"/>
        <end position="367"/>
    </location>
</feature>
<dbReference type="Gene3D" id="2.170.260.40">
    <property type="match status" value="1"/>
</dbReference>
<dbReference type="InterPro" id="IPR041106">
    <property type="entry name" value="XRN1_D2_D3"/>
</dbReference>
<dbReference type="InterPro" id="IPR047008">
    <property type="entry name" value="XRN1_SH3_sf"/>
</dbReference>
<evidence type="ECO:0000259" key="1">
    <source>
        <dbReference type="Pfam" id="PF18129"/>
    </source>
</evidence>
<evidence type="ECO:0000259" key="3">
    <source>
        <dbReference type="Pfam" id="PF18334"/>
    </source>
</evidence>
<evidence type="ECO:0000313" key="5">
    <source>
        <dbReference type="Proteomes" id="UP000278143"/>
    </source>
</evidence>
<gene>
    <name evidence="4" type="ORF">SYNPS1DRAFT_26739</name>
</gene>
<dbReference type="Pfam" id="PF18129">
    <property type="entry name" value="SH3_12"/>
    <property type="match status" value="1"/>
</dbReference>